<keyword evidence="4" id="KW-1185">Reference proteome</keyword>
<dbReference type="RefSeq" id="WP_181052411.1">
    <property type="nucleotide sequence ID" value="NZ_JACDXJ010000001.1"/>
</dbReference>
<dbReference type="EMBL" id="JACDXJ010000001">
    <property type="protein sequence ID" value="MBA1157808.1"/>
    <property type="molecule type" value="Genomic_DNA"/>
</dbReference>
<evidence type="ECO:0000313" key="3">
    <source>
        <dbReference type="EMBL" id="MBA1157808.1"/>
    </source>
</evidence>
<dbReference type="AlphaFoldDB" id="A0A838BPA1"/>
<evidence type="ECO:0000256" key="1">
    <source>
        <dbReference type="SAM" id="MobiDB-lite"/>
    </source>
</evidence>
<name>A0A838BPA1_9HYPH</name>
<feature type="region of interest" description="Disordered" evidence="1">
    <location>
        <begin position="107"/>
        <end position="142"/>
    </location>
</feature>
<sequence>MSDIVKRLRQWDENSQFGKALLVEAAGEIERLRKDAARLDFLDGLNARLNTAWGTTYKWELVINHNVNRLLLSDMKVDLNDMAANGLKSCRDAIDAAMVRVSDLRPEGVKTEGLDPKDASAVGVAETPFSPSSISQEQEKGV</sequence>
<feature type="compositionally biased region" description="Basic and acidic residues" evidence="1">
    <location>
        <begin position="107"/>
        <end position="118"/>
    </location>
</feature>
<reference evidence="2 4" key="1">
    <citation type="submission" date="2020-07" db="EMBL/GenBank/DDBJ databases">
        <title>Draft genome and description of Microvirga mediterraneensis Marseille-Q2068 sp. nov.</title>
        <authorList>
            <person name="Boxberger M."/>
        </authorList>
    </citation>
    <scope>NUCLEOTIDE SEQUENCE [LARGE SCALE GENOMIC DNA]</scope>
    <source>
        <strain evidence="2 4">Marseille-Q2068</strain>
    </source>
</reference>
<accession>A0A838BPA1</accession>
<organism evidence="2 4">
    <name type="scientific">Microvirga mediterraneensis</name>
    <dbReference type="NCBI Taxonomy" id="2754695"/>
    <lineage>
        <taxon>Bacteria</taxon>
        <taxon>Pseudomonadati</taxon>
        <taxon>Pseudomonadota</taxon>
        <taxon>Alphaproteobacteria</taxon>
        <taxon>Hyphomicrobiales</taxon>
        <taxon>Methylobacteriaceae</taxon>
        <taxon>Microvirga</taxon>
    </lineage>
</organism>
<protein>
    <submittedName>
        <fullName evidence="2">Uncharacterized protein</fullName>
    </submittedName>
</protein>
<comment type="caution">
    <text evidence="2">The sequence shown here is derived from an EMBL/GenBank/DDBJ whole genome shotgun (WGS) entry which is preliminary data.</text>
</comment>
<dbReference type="Proteomes" id="UP000572984">
    <property type="component" value="Unassembled WGS sequence"/>
</dbReference>
<dbReference type="EMBL" id="JACDXJ010000001">
    <property type="protein sequence ID" value="MBA1156889.1"/>
    <property type="molecule type" value="Genomic_DNA"/>
</dbReference>
<proteinExistence type="predicted"/>
<gene>
    <name evidence="2" type="ORF">H0S73_12200</name>
    <name evidence="3" type="ORF">H0S73_16985</name>
</gene>
<evidence type="ECO:0000313" key="2">
    <source>
        <dbReference type="EMBL" id="MBA1156889.1"/>
    </source>
</evidence>
<evidence type="ECO:0000313" key="4">
    <source>
        <dbReference type="Proteomes" id="UP000572984"/>
    </source>
</evidence>